<keyword evidence="6 7" id="KW-0472">Membrane</keyword>
<sequence length="181" mass="19411">MLIHLFAMFLLVGLVSFGGGYAIIPLIQEEILNRYHWMEAGQLADIVAVAGMSPGPIATNIAVAVGYQQAGWLGAALAALAVVLPSFALILAAGKLFFRYRDHPRVAAAFYGLRAVVVGLIAYAAVSFARHAGLLWTGTPDWRTWCQIAIFAGSLFSLIYLHKHPFVVILLSGLVGIALYG</sequence>
<gene>
    <name evidence="8" type="ORF">OMP38_09480</name>
</gene>
<feature type="transmembrane region" description="Helical" evidence="7">
    <location>
        <begin position="6"/>
        <end position="27"/>
    </location>
</feature>
<organism evidence="8 9">
    <name type="scientific">Cohnella ginsengisoli</name>
    <dbReference type="NCBI Taxonomy" id="425004"/>
    <lineage>
        <taxon>Bacteria</taxon>
        <taxon>Bacillati</taxon>
        <taxon>Bacillota</taxon>
        <taxon>Bacilli</taxon>
        <taxon>Bacillales</taxon>
        <taxon>Paenibacillaceae</taxon>
        <taxon>Cohnella</taxon>
    </lineage>
</organism>
<feature type="transmembrane region" description="Helical" evidence="7">
    <location>
        <begin position="47"/>
        <end position="67"/>
    </location>
</feature>
<dbReference type="Pfam" id="PF02417">
    <property type="entry name" value="Chromate_transp"/>
    <property type="match status" value="1"/>
</dbReference>
<dbReference type="GO" id="GO:0015109">
    <property type="term" value="F:chromate transmembrane transporter activity"/>
    <property type="evidence" value="ECO:0007669"/>
    <property type="project" value="InterPro"/>
</dbReference>
<evidence type="ECO:0000256" key="3">
    <source>
        <dbReference type="ARBA" id="ARBA00022475"/>
    </source>
</evidence>
<dbReference type="EMBL" id="JAPDHZ010000002">
    <property type="protein sequence ID" value="MDG0791072.1"/>
    <property type="molecule type" value="Genomic_DNA"/>
</dbReference>
<dbReference type="PANTHER" id="PTHR43663:SF1">
    <property type="entry name" value="CHROMATE TRANSPORTER"/>
    <property type="match status" value="1"/>
</dbReference>
<dbReference type="RefSeq" id="WP_277564852.1">
    <property type="nucleotide sequence ID" value="NZ_JAPDHZ010000002.1"/>
</dbReference>
<comment type="caution">
    <text evidence="8">The sequence shown here is derived from an EMBL/GenBank/DDBJ whole genome shotgun (WGS) entry which is preliminary data.</text>
</comment>
<evidence type="ECO:0000256" key="4">
    <source>
        <dbReference type="ARBA" id="ARBA00022692"/>
    </source>
</evidence>
<comment type="similarity">
    <text evidence="2">Belongs to the chromate ion transporter (CHR) (TC 2.A.51) family.</text>
</comment>
<evidence type="ECO:0000313" key="8">
    <source>
        <dbReference type="EMBL" id="MDG0791072.1"/>
    </source>
</evidence>
<dbReference type="GO" id="GO:0005886">
    <property type="term" value="C:plasma membrane"/>
    <property type="evidence" value="ECO:0007669"/>
    <property type="project" value="UniProtKB-SubCell"/>
</dbReference>
<evidence type="ECO:0000256" key="7">
    <source>
        <dbReference type="SAM" id="Phobius"/>
    </source>
</evidence>
<keyword evidence="4 7" id="KW-0812">Transmembrane</keyword>
<dbReference type="InterPro" id="IPR003370">
    <property type="entry name" value="Chromate_transpt"/>
</dbReference>
<feature type="transmembrane region" description="Helical" evidence="7">
    <location>
        <begin position="142"/>
        <end position="161"/>
    </location>
</feature>
<dbReference type="Proteomes" id="UP001153387">
    <property type="component" value="Unassembled WGS sequence"/>
</dbReference>
<feature type="transmembrane region" description="Helical" evidence="7">
    <location>
        <begin position="73"/>
        <end position="98"/>
    </location>
</feature>
<dbReference type="PANTHER" id="PTHR43663">
    <property type="entry name" value="CHROMATE TRANSPORT PROTEIN-RELATED"/>
    <property type="match status" value="1"/>
</dbReference>
<dbReference type="InterPro" id="IPR052518">
    <property type="entry name" value="CHR_Transporter"/>
</dbReference>
<accession>A0A9X4KJ17</accession>
<proteinExistence type="inferred from homology"/>
<evidence type="ECO:0000256" key="2">
    <source>
        <dbReference type="ARBA" id="ARBA00005262"/>
    </source>
</evidence>
<keyword evidence="5 7" id="KW-1133">Transmembrane helix</keyword>
<evidence type="ECO:0000256" key="5">
    <source>
        <dbReference type="ARBA" id="ARBA00022989"/>
    </source>
</evidence>
<evidence type="ECO:0000256" key="1">
    <source>
        <dbReference type="ARBA" id="ARBA00004651"/>
    </source>
</evidence>
<feature type="transmembrane region" description="Helical" evidence="7">
    <location>
        <begin position="110"/>
        <end position="130"/>
    </location>
</feature>
<name>A0A9X4KJ17_9BACL</name>
<comment type="subcellular location">
    <subcellularLocation>
        <location evidence="1">Cell membrane</location>
        <topology evidence="1">Multi-pass membrane protein</topology>
    </subcellularLocation>
</comment>
<dbReference type="AlphaFoldDB" id="A0A9X4KJ17"/>
<keyword evidence="9" id="KW-1185">Reference proteome</keyword>
<protein>
    <submittedName>
        <fullName evidence="8">Chromate transporter</fullName>
    </submittedName>
</protein>
<evidence type="ECO:0000313" key="9">
    <source>
        <dbReference type="Proteomes" id="UP001153387"/>
    </source>
</evidence>
<keyword evidence="3" id="KW-1003">Cell membrane</keyword>
<evidence type="ECO:0000256" key="6">
    <source>
        <dbReference type="ARBA" id="ARBA00023136"/>
    </source>
</evidence>
<reference evidence="8 9" key="1">
    <citation type="submission" date="2022-10" db="EMBL/GenBank/DDBJ databases">
        <title>Comparative genomic analysis of Cohnella hashimotonis sp. nov., isolated from the International Space Station.</title>
        <authorList>
            <person name="Simpson A."/>
            <person name="Venkateswaran K."/>
        </authorList>
    </citation>
    <scope>NUCLEOTIDE SEQUENCE [LARGE SCALE GENOMIC DNA]</scope>
    <source>
        <strain evidence="8 9">DSM 18997</strain>
    </source>
</reference>